<keyword evidence="1" id="KW-0732">Signal</keyword>
<name>A0A7V3E832_9BACT</name>
<dbReference type="AlphaFoldDB" id="A0A7V3E832"/>
<organism evidence="2">
    <name type="scientific">Ignavibacterium album</name>
    <dbReference type="NCBI Taxonomy" id="591197"/>
    <lineage>
        <taxon>Bacteria</taxon>
        <taxon>Pseudomonadati</taxon>
        <taxon>Ignavibacteriota</taxon>
        <taxon>Ignavibacteria</taxon>
        <taxon>Ignavibacteriales</taxon>
        <taxon>Ignavibacteriaceae</taxon>
        <taxon>Ignavibacterium</taxon>
    </lineage>
</organism>
<feature type="chain" id="PRO_5030976234" evidence="1">
    <location>
        <begin position="21"/>
        <end position="139"/>
    </location>
</feature>
<accession>A0A7V3E832</accession>
<gene>
    <name evidence="2" type="ORF">ENS31_13790</name>
</gene>
<reference evidence="2" key="1">
    <citation type="journal article" date="2020" name="mSystems">
        <title>Genome- and Community-Level Interaction Insights into Carbon Utilization and Element Cycling Functions of Hydrothermarchaeota in Hydrothermal Sediment.</title>
        <authorList>
            <person name="Zhou Z."/>
            <person name="Liu Y."/>
            <person name="Xu W."/>
            <person name="Pan J."/>
            <person name="Luo Z.H."/>
            <person name="Li M."/>
        </authorList>
    </citation>
    <scope>NUCLEOTIDE SEQUENCE [LARGE SCALE GENOMIC DNA]</scope>
    <source>
        <strain evidence="2">SpSt-479</strain>
    </source>
</reference>
<dbReference type="EMBL" id="DSUJ01000011">
    <property type="protein sequence ID" value="HFI92585.1"/>
    <property type="molecule type" value="Genomic_DNA"/>
</dbReference>
<sequence>MKRISLFILFVFAVMFAASAISFAQSQPVLYFCEKYDSRKGEVGISDRFTTGFLTVMVKCDYALNLTDCAIQYDKYNERTGKFDYYKKFYFTVDPDMKYIFFSKNEESDMRFDDPGFYRVFLLDEDDRTVASSLIEIIR</sequence>
<protein>
    <submittedName>
        <fullName evidence="2">Uncharacterized protein</fullName>
    </submittedName>
</protein>
<comment type="caution">
    <text evidence="2">The sequence shown here is derived from an EMBL/GenBank/DDBJ whole genome shotgun (WGS) entry which is preliminary data.</text>
</comment>
<evidence type="ECO:0000256" key="1">
    <source>
        <dbReference type="SAM" id="SignalP"/>
    </source>
</evidence>
<proteinExistence type="predicted"/>
<feature type="signal peptide" evidence="1">
    <location>
        <begin position="1"/>
        <end position="20"/>
    </location>
</feature>
<evidence type="ECO:0000313" key="2">
    <source>
        <dbReference type="EMBL" id="HFI92585.1"/>
    </source>
</evidence>